<dbReference type="EMBL" id="SLXO01000012">
    <property type="protein sequence ID" value="TCP31114.1"/>
    <property type="molecule type" value="Genomic_DNA"/>
</dbReference>
<organism evidence="3 4">
    <name type="scientific">Rhodothalassium salexigens DSM 2132</name>
    <dbReference type="NCBI Taxonomy" id="1188247"/>
    <lineage>
        <taxon>Bacteria</taxon>
        <taxon>Pseudomonadati</taxon>
        <taxon>Pseudomonadota</taxon>
        <taxon>Alphaproteobacteria</taxon>
        <taxon>Rhodothalassiales</taxon>
        <taxon>Rhodothalassiaceae</taxon>
        <taxon>Rhodothalassium</taxon>
    </lineage>
</organism>
<dbReference type="Gene3D" id="3.30.1330.40">
    <property type="entry name" value="RutC-like"/>
    <property type="match status" value="1"/>
</dbReference>
<feature type="compositionally biased region" description="Basic residues" evidence="1">
    <location>
        <begin position="7"/>
        <end position="26"/>
    </location>
</feature>
<keyword evidence="2" id="KW-0732">Signal</keyword>
<evidence type="ECO:0000313" key="4">
    <source>
        <dbReference type="Proteomes" id="UP000295399"/>
    </source>
</evidence>
<proteinExistence type="predicted"/>
<dbReference type="InterPro" id="IPR006175">
    <property type="entry name" value="YjgF/YER057c/UK114"/>
</dbReference>
<dbReference type="CDD" id="cd00448">
    <property type="entry name" value="YjgF_YER057c_UK114_family"/>
    <property type="match status" value="1"/>
</dbReference>
<evidence type="ECO:0000256" key="2">
    <source>
        <dbReference type="SAM" id="SignalP"/>
    </source>
</evidence>
<dbReference type="OrthoDB" id="7696925at2"/>
<feature type="signal peptide" evidence="2">
    <location>
        <begin position="1"/>
        <end position="50"/>
    </location>
</feature>
<accession>A0A4R2PA41</accession>
<dbReference type="InParanoid" id="A0A4R2PA41"/>
<dbReference type="InterPro" id="IPR035959">
    <property type="entry name" value="RutC-like_sf"/>
</dbReference>
<sequence length="185" mass="19826">MPPAHRPPQRHRQWPRQQHRQQHRPYRAAAPAIRRAVAVALALASGAGMAQTPPSIDRLHPPGLTSSDGTPAVVAVRNAGTTIHIAGQTAITTDFELGSDAFEDQVRLALANLDHALDAAGAQRTDLVFLRVFYVVDPRVDRSRIAAALDSYFGTEPRPAITWVGTPALVGEGMLVEVEGIAVAP</sequence>
<evidence type="ECO:0000256" key="1">
    <source>
        <dbReference type="SAM" id="MobiDB-lite"/>
    </source>
</evidence>
<gene>
    <name evidence="3" type="ORF">EV659_11243</name>
</gene>
<protein>
    <submittedName>
        <fullName evidence="3">Enamine deaminase RidA (YjgF/YER057c/UK114 family)</fullName>
    </submittedName>
</protein>
<keyword evidence="4" id="KW-1185">Reference proteome</keyword>
<dbReference type="SUPFAM" id="SSF55298">
    <property type="entry name" value="YjgF-like"/>
    <property type="match status" value="1"/>
</dbReference>
<comment type="caution">
    <text evidence="3">The sequence shown here is derived from an EMBL/GenBank/DDBJ whole genome shotgun (WGS) entry which is preliminary data.</text>
</comment>
<evidence type="ECO:0000313" key="3">
    <source>
        <dbReference type="EMBL" id="TCP31114.1"/>
    </source>
</evidence>
<dbReference type="AlphaFoldDB" id="A0A4R2PA41"/>
<dbReference type="Pfam" id="PF01042">
    <property type="entry name" value="Ribonuc_L-PSP"/>
    <property type="match status" value="1"/>
</dbReference>
<feature type="region of interest" description="Disordered" evidence="1">
    <location>
        <begin position="1"/>
        <end position="28"/>
    </location>
</feature>
<dbReference type="PANTHER" id="PTHR43857">
    <property type="entry name" value="BLR7761 PROTEIN"/>
    <property type="match status" value="1"/>
</dbReference>
<feature type="chain" id="PRO_5020441321" evidence="2">
    <location>
        <begin position="51"/>
        <end position="185"/>
    </location>
</feature>
<reference evidence="3 4" key="1">
    <citation type="submission" date="2019-03" db="EMBL/GenBank/DDBJ databases">
        <title>Genomic Encyclopedia of Type Strains, Phase IV (KMG-IV): sequencing the most valuable type-strain genomes for metagenomic binning, comparative biology and taxonomic classification.</title>
        <authorList>
            <person name="Goeker M."/>
        </authorList>
    </citation>
    <scope>NUCLEOTIDE SEQUENCE [LARGE SCALE GENOMIC DNA]</scope>
    <source>
        <strain evidence="3 4">DSM 2132</strain>
    </source>
</reference>
<dbReference type="Proteomes" id="UP000295399">
    <property type="component" value="Unassembled WGS sequence"/>
</dbReference>
<name>A0A4R2PA41_RHOSA</name>
<dbReference type="PANTHER" id="PTHR43857:SF1">
    <property type="entry name" value="YJGH FAMILY PROTEIN"/>
    <property type="match status" value="1"/>
</dbReference>